<accession>A0ABR8D4V2</accession>
<dbReference type="EMBL" id="JACJSG010000017">
    <property type="protein sequence ID" value="MBD2501724.1"/>
    <property type="molecule type" value="Genomic_DNA"/>
</dbReference>
<evidence type="ECO:0008006" key="3">
    <source>
        <dbReference type="Google" id="ProtNLM"/>
    </source>
</evidence>
<sequence length="79" mass="8856">MSQPLTANVSIEIDGTTYEGRYTVNIKKQLLTVSSEYGTETTYTSVPSGIGTPLEDNQGMAKLILRQIVDKFLREMQRK</sequence>
<keyword evidence="2" id="KW-1185">Reference proteome</keyword>
<dbReference type="RefSeq" id="WP_190473123.1">
    <property type="nucleotide sequence ID" value="NZ_JACJSG010000017.1"/>
</dbReference>
<protein>
    <recommendedName>
        <fullName evidence="3">CpcD</fullName>
    </recommendedName>
</protein>
<reference evidence="1 2" key="1">
    <citation type="journal article" date="2020" name="ISME J.">
        <title>Comparative genomics reveals insights into cyanobacterial evolution and habitat adaptation.</title>
        <authorList>
            <person name="Chen M.Y."/>
            <person name="Teng W.K."/>
            <person name="Zhao L."/>
            <person name="Hu C.X."/>
            <person name="Zhou Y.K."/>
            <person name="Han B.P."/>
            <person name="Song L.R."/>
            <person name="Shu W.S."/>
        </authorList>
    </citation>
    <scope>NUCLEOTIDE SEQUENCE [LARGE SCALE GENOMIC DNA]</scope>
    <source>
        <strain evidence="1 2">FACHB-119</strain>
    </source>
</reference>
<name>A0ABR8D4V2_9NOST</name>
<comment type="caution">
    <text evidence="1">The sequence shown here is derived from an EMBL/GenBank/DDBJ whole genome shotgun (WGS) entry which is preliminary data.</text>
</comment>
<gene>
    <name evidence="1" type="ORF">H6G83_14115</name>
</gene>
<evidence type="ECO:0000313" key="1">
    <source>
        <dbReference type="EMBL" id="MBD2501724.1"/>
    </source>
</evidence>
<dbReference type="Proteomes" id="UP000661112">
    <property type="component" value="Unassembled WGS sequence"/>
</dbReference>
<proteinExistence type="predicted"/>
<organism evidence="1 2">
    <name type="scientific">Anabaena azotica FACHB-119</name>
    <dbReference type="NCBI Taxonomy" id="947527"/>
    <lineage>
        <taxon>Bacteria</taxon>
        <taxon>Bacillati</taxon>
        <taxon>Cyanobacteriota</taxon>
        <taxon>Cyanophyceae</taxon>
        <taxon>Nostocales</taxon>
        <taxon>Nostocaceae</taxon>
        <taxon>Anabaena</taxon>
        <taxon>Anabaena azotica</taxon>
    </lineage>
</organism>
<evidence type="ECO:0000313" key="2">
    <source>
        <dbReference type="Proteomes" id="UP000661112"/>
    </source>
</evidence>